<dbReference type="Gene3D" id="1.10.150.690">
    <property type="entry name" value="DUF2063"/>
    <property type="match status" value="1"/>
</dbReference>
<dbReference type="EMBL" id="CP099584">
    <property type="protein sequence ID" value="USS44194.1"/>
    <property type="molecule type" value="Genomic_DNA"/>
</dbReference>
<proteinExistence type="predicted"/>
<evidence type="ECO:0000313" key="3">
    <source>
        <dbReference type="EMBL" id="USS44194.1"/>
    </source>
</evidence>
<reference evidence="3" key="2">
    <citation type="submission" date="2022-06" db="EMBL/GenBank/DDBJ databases">
        <title>Draft genome sequence of Burkholderia glumae strain GR20004 isolated from rice panicle showing bacterial panicle blight.</title>
        <authorList>
            <person name="Choi S.Y."/>
            <person name="Lee Y.H."/>
        </authorList>
    </citation>
    <scope>NUCLEOTIDE SEQUENCE</scope>
    <source>
        <strain evidence="3">GR20004</strain>
        <plasmid evidence="3">unnamed1</plasmid>
    </source>
</reference>
<dbReference type="Proteomes" id="UP000594892">
    <property type="component" value="Plasmid unnamed1"/>
</dbReference>
<keyword evidence="2" id="KW-0238">DNA-binding</keyword>
<dbReference type="GO" id="GO:0003677">
    <property type="term" value="F:DNA binding"/>
    <property type="evidence" value="ECO:0007669"/>
    <property type="project" value="UniProtKB-KW"/>
</dbReference>
<accession>A0AAP9YAG8</accession>
<name>A0AAP9YAG8_BURGL</name>
<organism evidence="2 4">
    <name type="scientific">Burkholderia glumae</name>
    <name type="common">Pseudomonas glumae</name>
    <dbReference type="NCBI Taxonomy" id="337"/>
    <lineage>
        <taxon>Bacteria</taxon>
        <taxon>Pseudomonadati</taxon>
        <taxon>Pseudomonadota</taxon>
        <taxon>Betaproteobacteria</taxon>
        <taxon>Burkholderiales</taxon>
        <taxon>Burkholderiaceae</taxon>
        <taxon>Burkholderia</taxon>
    </lineage>
</organism>
<feature type="domain" description="Putative DNA-binding" evidence="1">
    <location>
        <begin position="6"/>
        <end position="98"/>
    </location>
</feature>
<gene>
    <name evidence="2" type="ORF">I6H06_29145</name>
    <name evidence="3" type="ORF">NFI99_12990</name>
</gene>
<evidence type="ECO:0000313" key="5">
    <source>
        <dbReference type="Proteomes" id="UP001056386"/>
    </source>
</evidence>
<dbReference type="Pfam" id="PF09836">
    <property type="entry name" value="DUF2063"/>
    <property type="match status" value="1"/>
</dbReference>
<keyword evidence="5" id="KW-1185">Reference proteome</keyword>
<dbReference type="EMBL" id="CP065602">
    <property type="protein sequence ID" value="QPQ94680.1"/>
    <property type="molecule type" value="Genomic_DNA"/>
</dbReference>
<dbReference type="GeneID" id="45693230"/>
<protein>
    <submittedName>
        <fullName evidence="2">DNA-binding domain-containing protein</fullName>
    </submittedName>
</protein>
<dbReference type="InterPro" id="IPR018640">
    <property type="entry name" value="DUF2063"/>
</dbReference>
<keyword evidence="2" id="KW-0614">Plasmid</keyword>
<evidence type="ECO:0000259" key="1">
    <source>
        <dbReference type="Pfam" id="PF09836"/>
    </source>
</evidence>
<sequence length="261" mass="28541">MPSLRELQDAFRRSIVERDDLDAAAWIRDDGIEPDRRLSVYRNTFASTLIRAMRLSCPAVDRLVGGEFFDASVRAYITTCPPHSSYLDEFGGDFADFLEQYAPAQSVSYLPDVARLEWAVSCGLRAPDVPTLSAAEIGGVDPADHERLRFQPHPSVRLVRSRFPVDEIWRAVLGGDDARMAVIDPDSGAVWLLVHRDETGIRVDRLKANAWQFVGDLFAGCALGDALGKHPGVDAAGILASLFVDGLCTRFSLANAAGTHA</sequence>
<evidence type="ECO:0000313" key="2">
    <source>
        <dbReference type="EMBL" id="QPQ94680.1"/>
    </source>
</evidence>
<reference evidence="2 4" key="1">
    <citation type="submission" date="2020-12" db="EMBL/GenBank/DDBJ databases">
        <title>FDA dAtabase for Regulatory Grade micrObial Sequences (FDA-ARGOS): Supporting development and validation of Infectious Disease Dx tests.</title>
        <authorList>
            <person name="Minogue T."/>
            <person name="Wolcott M."/>
            <person name="Wasieloski L."/>
            <person name="Aguilar W."/>
            <person name="Moore D."/>
            <person name="Jaissle J."/>
            <person name="Tallon L."/>
            <person name="Sadzewicz L."/>
            <person name="Zhao X."/>
            <person name="Boylan J."/>
            <person name="Ott S."/>
            <person name="Bowen H."/>
            <person name="Vavikolanu K."/>
            <person name="Mehta A."/>
            <person name="Aluvathingal J."/>
            <person name="Nadendla S."/>
            <person name="Yan Y."/>
            <person name="Sichtig H."/>
        </authorList>
    </citation>
    <scope>NUCLEOTIDE SEQUENCE [LARGE SCALE GENOMIC DNA]</scope>
    <source>
        <strain evidence="2 4">FDAARGOS_949</strain>
        <plasmid evidence="2 4">unnamed1</plasmid>
    </source>
</reference>
<dbReference type="RefSeq" id="WP_012732766.1">
    <property type="nucleotide sequence ID" value="NZ_CP021076.1"/>
</dbReference>
<dbReference type="Proteomes" id="UP001056386">
    <property type="component" value="Plasmid unnamed1"/>
</dbReference>
<dbReference type="InterPro" id="IPR044922">
    <property type="entry name" value="DUF2063_N_sf"/>
</dbReference>
<evidence type="ECO:0000313" key="4">
    <source>
        <dbReference type="Proteomes" id="UP000594892"/>
    </source>
</evidence>
<dbReference type="AlphaFoldDB" id="A0AAP9YAG8"/>
<geneLocation type="plasmid" evidence="4 5">
    <name>unnamed1</name>
</geneLocation>